<evidence type="ECO:0000256" key="2">
    <source>
        <dbReference type="SAM" id="Phobius"/>
    </source>
</evidence>
<feature type="transmembrane region" description="Helical" evidence="2">
    <location>
        <begin position="68"/>
        <end position="88"/>
    </location>
</feature>
<feature type="compositionally biased region" description="Basic residues" evidence="1">
    <location>
        <begin position="376"/>
        <end position="385"/>
    </location>
</feature>
<feature type="transmembrane region" description="Helical" evidence="2">
    <location>
        <begin position="274"/>
        <end position="295"/>
    </location>
</feature>
<feature type="transmembrane region" description="Helical" evidence="2">
    <location>
        <begin position="302"/>
        <end position="319"/>
    </location>
</feature>
<dbReference type="PANTHER" id="PTHR23028:SF53">
    <property type="entry name" value="ACYL_TRANSF_3 DOMAIN-CONTAINING PROTEIN"/>
    <property type="match status" value="1"/>
</dbReference>
<dbReference type="Pfam" id="PF01757">
    <property type="entry name" value="Acyl_transf_3"/>
    <property type="match status" value="1"/>
</dbReference>
<feature type="region of interest" description="Disordered" evidence="1">
    <location>
        <begin position="376"/>
        <end position="481"/>
    </location>
</feature>
<dbReference type="InterPro" id="IPR050879">
    <property type="entry name" value="Acyltransferase_3"/>
</dbReference>
<sequence length="481" mass="50779">MSSTSHAEPQRHSGSSFPSDTRRARRWSELDVLRFLAAAAVVAFHWMFRSSTGGDPLATTGFEDVATFFRYGYLGVDVFFVISGFVILRSAWGRTTGSFLLNRAGRLYPTFWVACTLTAVLVTVLPGDRFAVTFGQWAANLTMGSEAFGVTYVDGVYWTLLVELAFYGLVALGTVVGLTANRVLIGVGAWLAVSFVHQAWPLSTDWSRVFVPNWAPYFAAGVGFALLAKEGPGEDLTRGQRAATAVLTAVSCAWATVLGVQFADSLTSKYGVTFSGGVVVGVLLVTFAAFAALVAGVTVPGAARIGFLGALTYPLYLVHENIGYALLTIGNTWLGLNRWVVLAVVTGVIVALAVALHRYVEMPTGRRVGHWSRALQARRRRHTRRPSLPELWRRGWRASPGTSVRGTSGTGTAGAGTSGTGTAGAGTSGTGTAGTGTAGTGTAGAGPAGPVRTAVTVRPRLTPDRTGASRESRPPTPASRR</sequence>
<feature type="region of interest" description="Disordered" evidence="1">
    <location>
        <begin position="1"/>
        <end position="20"/>
    </location>
</feature>
<gene>
    <name evidence="4" type="ORF">GCM10020369_46370</name>
</gene>
<dbReference type="PANTHER" id="PTHR23028">
    <property type="entry name" value="ACETYLTRANSFERASE"/>
    <property type="match status" value="1"/>
</dbReference>
<feature type="compositionally biased region" description="Gly residues" evidence="1">
    <location>
        <begin position="408"/>
        <end position="447"/>
    </location>
</feature>
<protein>
    <recommendedName>
        <fullName evidence="3">Acyltransferase 3 domain-containing protein</fullName>
    </recommendedName>
</protein>
<keyword evidence="2" id="KW-1133">Transmembrane helix</keyword>
<feature type="transmembrane region" description="Helical" evidence="2">
    <location>
        <begin position="214"/>
        <end position="230"/>
    </location>
</feature>
<evidence type="ECO:0000259" key="3">
    <source>
        <dbReference type="Pfam" id="PF01757"/>
    </source>
</evidence>
<dbReference type="Proteomes" id="UP001501676">
    <property type="component" value="Unassembled WGS sequence"/>
</dbReference>
<keyword evidence="2" id="KW-0812">Transmembrane</keyword>
<feature type="transmembrane region" description="Helical" evidence="2">
    <location>
        <begin position="109"/>
        <end position="127"/>
    </location>
</feature>
<feature type="compositionally biased region" description="Polar residues" evidence="1">
    <location>
        <begin position="1"/>
        <end position="19"/>
    </location>
</feature>
<feature type="transmembrane region" description="Helical" evidence="2">
    <location>
        <begin position="32"/>
        <end position="48"/>
    </location>
</feature>
<name>A0ABP6T2P0_9ACTN</name>
<dbReference type="EMBL" id="BAAAYN010000030">
    <property type="protein sequence ID" value="GAA3390842.1"/>
    <property type="molecule type" value="Genomic_DNA"/>
</dbReference>
<keyword evidence="5" id="KW-1185">Reference proteome</keyword>
<accession>A0ABP6T2P0</accession>
<keyword evidence="2" id="KW-0472">Membrane</keyword>
<feature type="transmembrane region" description="Helical" evidence="2">
    <location>
        <begin position="339"/>
        <end position="360"/>
    </location>
</feature>
<proteinExistence type="predicted"/>
<dbReference type="InterPro" id="IPR002656">
    <property type="entry name" value="Acyl_transf_3_dom"/>
</dbReference>
<evidence type="ECO:0000313" key="4">
    <source>
        <dbReference type="EMBL" id="GAA3390842.1"/>
    </source>
</evidence>
<organism evidence="4 5">
    <name type="scientific">Cryptosporangium minutisporangium</name>
    <dbReference type="NCBI Taxonomy" id="113569"/>
    <lineage>
        <taxon>Bacteria</taxon>
        <taxon>Bacillati</taxon>
        <taxon>Actinomycetota</taxon>
        <taxon>Actinomycetes</taxon>
        <taxon>Cryptosporangiales</taxon>
        <taxon>Cryptosporangiaceae</taxon>
        <taxon>Cryptosporangium</taxon>
    </lineage>
</organism>
<evidence type="ECO:0000313" key="5">
    <source>
        <dbReference type="Proteomes" id="UP001501676"/>
    </source>
</evidence>
<dbReference type="RefSeq" id="WP_345730289.1">
    <property type="nucleotide sequence ID" value="NZ_BAAAYN010000030.1"/>
</dbReference>
<feature type="transmembrane region" description="Helical" evidence="2">
    <location>
        <begin position="242"/>
        <end position="262"/>
    </location>
</feature>
<feature type="domain" description="Acyltransferase 3" evidence="3">
    <location>
        <begin position="28"/>
        <end position="357"/>
    </location>
</feature>
<reference evidence="5" key="1">
    <citation type="journal article" date="2019" name="Int. J. Syst. Evol. Microbiol.">
        <title>The Global Catalogue of Microorganisms (GCM) 10K type strain sequencing project: providing services to taxonomists for standard genome sequencing and annotation.</title>
        <authorList>
            <consortium name="The Broad Institute Genomics Platform"/>
            <consortium name="The Broad Institute Genome Sequencing Center for Infectious Disease"/>
            <person name="Wu L."/>
            <person name="Ma J."/>
        </authorList>
    </citation>
    <scope>NUCLEOTIDE SEQUENCE [LARGE SCALE GENOMIC DNA]</scope>
    <source>
        <strain evidence="5">JCM 9458</strain>
    </source>
</reference>
<feature type="compositionally biased region" description="Basic and acidic residues" evidence="1">
    <location>
        <begin position="461"/>
        <end position="473"/>
    </location>
</feature>
<feature type="transmembrane region" description="Helical" evidence="2">
    <location>
        <begin position="155"/>
        <end position="176"/>
    </location>
</feature>
<evidence type="ECO:0000256" key="1">
    <source>
        <dbReference type="SAM" id="MobiDB-lite"/>
    </source>
</evidence>
<feature type="transmembrane region" description="Helical" evidence="2">
    <location>
        <begin position="183"/>
        <end position="202"/>
    </location>
</feature>
<comment type="caution">
    <text evidence="4">The sequence shown here is derived from an EMBL/GenBank/DDBJ whole genome shotgun (WGS) entry which is preliminary data.</text>
</comment>